<feature type="non-terminal residue" evidence="2">
    <location>
        <position position="1"/>
    </location>
</feature>
<accession>A0A699XAF6</accession>
<feature type="region of interest" description="Disordered" evidence="1">
    <location>
        <begin position="71"/>
        <end position="92"/>
    </location>
</feature>
<name>A0A699XAF6_TANCI</name>
<dbReference type="EMBL" id="BKCJ011825904">
    <property type="protein sequence ID" value="GFD56143.1"/>
    <property type="molecule type" value="Genomic_DNA"/>
</dbReference>
<comment type="caution">
    <text evidence="2">The sequence shown here is derived from an EMBL/GenBank/DDBJ whole genome shotgun (WGS) entry which is preliminary data.</text>
</comment>
<gene>
    <name evidence="2" type="ORF">Tci_928112</name>
</gene>
<feature type="non-terminal residue" evidence="2">
    <location>
        <position position="92"/>
    </location>
</feature>
<organism evidence="2">
    <name type="scientific">Tanacetum cinerariifolium</name>
    <name type="common">Dalmatian daisy</name>
    <name type="synonym">Chrysanthemum cinerariifolium</name>
    <dbReference type="NCBI Taxonomy" id="118510"/>
    <lineage>
        <taxon>Eukaryota</taxon>
        <taxon>Viridiplantae</taxon>
        <taxon>Streptophyta</taxon>
        <taxon>Embryophyta</taxon>
        <taxon>Tracheophyta</taxon>
        <taxon>Spermatophyta</taxon>
        <taxon>Magnoliopsida</taxon>
        <taxon>eudicotyledons</taxon>
        <taxon>Gunneridae</taxon>
        <taxon>Pentapetalae</taxon>
        <taxon>asterids</taxon>
        <taxon>campanulids</taxon>
        <taxon>Asterales</taxon>
        <taxon>Asteraceae</taxon>
        <taxon>Asteroideae</taxon>
        <taxon>Anthemideae</taxon>
        <taxon>Anthemidinae</taxon>
        <taxon>Tanacetum</taxon>
    </lineage>
</organism>
<sequence length="92" mass="9736">LQPCGPAPGTGHGRGASLCLDDRPRIAPANGQGAARYRSEGAGHRNTAPQAAHRGEGVRAVSRRWRAIRGHRAADCRQRSGRGAAHRPLCRA</sequence>
<reference evidence="2" key="1">
    <citation type="journal article" date="2019" name="Sci. Rep.">
        <title>Draft genome of Tanacetum cinerariifolium, the natural source of mosquito coil.</title>
        <authorList>
            <person name="Yamashiro T."/>
            <person name="Shiraishi A."/>
            <person name="Satake H."/>
            <person name="Nakayama K."/>
        </authorList>
    </citation>
    <scope>NUCLEOTIDE SEQUENCE</scope>
</reference>
<proteinExistence type="predicted"/>
<evidence type="ECO:0000313" key="2">
    <source>
        <dbReference type="EMBL" id="GFD56143.1"/>
    </source>
</evidence>
<dbReference type="AlphaFoldDB" id="A0A699XAF6"/>
<feature type="region of interest" description="Disordered" evidence="1">
    <location>
        <begin position="1"/>
        <end position="59"/>
    </location>
</feature>
<evidence type="ECO:0000256" key="1">
    <source>
        <dbReference type="SAM" id="MobiDB-lite"/>
    </source>
</evidence>
<protein>
    <submittedName>
        <fullName evidence="2">Uncharacterized protein</fullName>
    </submittedName>
</protein>